<dbReference type="GO" id="GO:0055085">
    <property type="term" value="P:transmembrane transport"/>
    <property type="evidence" value="ECO:0007669"/>
    <property type="project" value="InterPro"/>
</dbReference>
<keyword evidence="3" id="KW-1133">Transmembrane helix</keyword>
<proteinExistence type="predicted"/>
<comment type="caution">
    <text evidence="7">The sequence shown here is derived from an EMBL/GenBank/DDBJ whole genome shotgun (WGS) entry which is preliminary data.</text>
</comment>
<organism evidence="7 8">
    <name type="scientific">Sphingobium jiangsuense</name>
    <dbReference type="NCBI Taxonomy" id="870476"/>
    <lineage>
        <taxon>Bacteria</taxon>
        <taxon>Pseudomonadati</taxon>
        <taxon>Pseudomonadota</taxon>
        <taxon>Alphaproteobacteria</taxon>
        <taxon>Sphingomonadales</taxon>
        <taxon>Sphingomonadaceae</taxon>
        <taxon>Sphingobium</taxon>
    </lineage>
</organism>
<gene>
    <name evidence="7" type="ORF">GGR43_000036</name>
</gene>
<feature type="domain" description="TonB C-terminal" evidence="6">
    <location>
        <begin position="58"/>
        <end position="109"/>
    </location>
</feature>
<evidence type="ECO:0000313" key="8">
    <source>
        <dbReference type="Proteomes" id="UP000571950"/>
    </source>
</evidence>
<evidence type="ECO:0000256" key="5">
    <source>
        <dbReference type="SAM" id="SignalP"/>
    </source>
</evidence>
<evidence type="ECO:0000256" key="2">
    <source>
        <dbReference type="ARBA" id="ARBA00022692"/>
    </source>
</evidence>
<evidence type="ECO:0000259" key="6">
    <source>
        <dbReference type="Pfam" id="PF03544"/>
    </source>
</evidence>
<protein>
    <submittedName>
        <fullName evidence="7">TonB family protein</fullName>
    </submittedName>
</protein>
<dbReference type="SUPFAM" id="SSF74653">
    <property type="entry name" value="TolA/TonB C-terminal domain"/>
    <property type="match status" value="1"/>
</dbReference>
<feature type="chain" id="PRO_5031346152" evidence="5">
    <location>
        <begin position="34"/>
        <end position="158"/>
    </location>
</feature>
<sequence>MSTTSIFHNTGRHLVASALALSLGLGLAGAAQARDDGADFRARVEKGIDRTMRLPNAPDERRRDVVTVAVTLDPAGKILATDIVQSAGWKDFDQEALRTARAIAYPAPGRTVTVAMVLGFNRTVTADMQKKAERKVLAWREEQRVMLANKTGARQPDS</sequence>
<keyword evidence="8" id="KW-1185">Reference proteome</keyword>
<dbReference type="AlphaFoldDB" id="A0A7W6FNB5"/>
<dbReference type="NCBIfam" id="TIGR01352">
    <property type="entry name" value="tonB_Cterm"/>
    <property type="match status" value="1"/>
</dbReference>
<dbReference type="InterPro" id="IPR006260">
    <property type="entry name" value="TonB/TolA_C"/>
</dbReference>
<dbReference type="InterPro" id="IPR037682">
    <property type="entry name" value="TonB_C"/>
</dbReference>
<reference evidence="7 8" key="1">
    <citation type="submission" date="2020-08" db="EMBL/GenBank/DDBJ databases">
        <title>Genomic Encyclopedia of Type Strains, Phase IV (KMG-IV): sequencing the most valuable type-strain genomes for metagenomic binning, comparative biology and taxonomic classification.</title>
        <authorList>
            <person name="Goeker M."/>
        </authorList>
    </citation>
    <scope>NUCLEOTIDE SEQUENCE [LARGE SCALE GENOMIC DNA]</scope>
    <source>
        <strain evidence="7 8">DSM 26189</strain>
    </source>
</reference>
<dbReference type="Proteomes" id="UP000571950">
    <property type="component" value="Unassembled WGS sequence"/>
</dbReference>
<dbReference type="Gene3D" id="3.30.1150.10">
    <property type="match status" value="1"/>
</dbReference>
<dbReference type="Pfam" id="PF03544">
    <property type="entry name" value="TonB_C"/>
    <property type="match status" value="1"/>
</dbReference>
<keyword evidence="5" id="KW-0732">Signal</keyword>
<accession>A0A7W6FNB5</accession>
<keyword evidence="4" id="KW-0472">Membrane</keyword>
<dbReference type="EMBL" id="JACIDT010000001">
    <property type="protein sequence ID" value="MBB3924342.1"/>
    <property type="molecule type" value="Genomic_DNA"/>
</dbReference>
<name>A0A7W6FNB5_9SPHN</name>
<feature type="signal peptide" evidence="5">
    <location>
        <begin position="1"/>
        <end position="33"/>
    </location>
</feature>
<dbReference type="RefSeq" id="WP_188069929.1">
    <property type="nucleotide sequence ID" value="NZ_BSPS01000067.1"/>
</dbReference>
<evidence type="ECO:0000256" key="4">
    <source>
        <dbReference type="ARBA" id="ARBA00023136"/>
    </source>
</evidence>
<evidence type="ECO:0000313" key="7">
    <source>
        <dbReference type="EMBL" id="MBB3924342.1"/>
    </source>
</evidence>
<keyword evidence="2" id="KW-0812">Transmembrane</keyword>
<dbReference type="GO" id="GO:0016020">
    <property type="term" value="C:membrane"/>
    <property type="evidence" value="ECO:0007669"/>
    <property type="project" value="UniProtKB-SubCell"/>
</dbReference>
<comment type="subcellular location">
    <subcellularLocation>
        <location evidence="1">Membrane</location>
        <topology evidence="1">Single-pass membrane protein</topology>
    </subcellularLocation>
</comment>
<evidence type="ECO:0000256" key="1">
    <source>
        <dbReference type="ARBA" id="ARBA00004167"/>
    </source>
</evidence>
<evidence type="ECO:0000256" key="3">
    <source>
        <dbReference type="ARBA" id="ARBA00022989"/>
    </source>
</evidence>